<keyword evidence="3" id="KW-0812">Transmembrane</keyword>
<feature type="transmembrane region" description="Helical" evidence="3">
    <location>
        <begin position="127"/>
        <end position="145"/>
    </location>
</feature>
<evidence type="ECO:0000256" key="3">
    <source>
        <dbReference type="SAM" id="Phobius"/>
    </source>
</evidence>
<dbReference type="AlphaFoldDB" id="A0A6N0I4E4"/>
<feature type="region of interest" description="Disordered" evidence="2">
    <location>
        <begin position="20"/>
        <end position="105"/>
    </location>
</feature>
<protein>
    <submittedName>
        <fullName evidence="4">YtxH domain-containing protein</fullName>
    </submittedName>
</protein>
<name>A0A6N0I4E4_STAHO</name>
<feature type="compositionally biased region" description="Polar residues" evidence="2">
    <location>
        <begin position="73"/>
        <end position="84"/>
    </location>
</feature>
<reference evidence="4 5" key="1">
    <citation type="submission" date="2019-09" db="EMBL/GenBank/DDBJ databases">
        <title>FDA dAtabase for Regulatory Grade micrObial Sequences (FDA-ARGOS): Supporting development and validation of Infectious Disease Dx tests.</title>
        <authorList>
            <person name="Sciortino C."/>
            <person name="Tallon L."/>
            <person name="Sadzewicz L."/>
            <person name="Vavikolanu K."/>
            <person name="Mehta A."/>
            <person name="Aluvathingal J."/>
            <person name="Nadendla S."/>
            <person name="Nandy P."/>
            <person name="Geyer C."/>
            <person name="Yan Y."/>
            <person name="Sichtig H."/>
        </authorList>
    </citation>
    <scope>NUCLEOTIDE SEQUENCE [LARGE SCALE GENOMIC DNA]</scope>
    <source>
        <strain evidence="4 5">FDAARGOS_661</strain>
    </source>
</reference>
<evidence type="ECO:0000256" key="2">
    <source>
        <dbReference type="SAM" id="MobiDB-lite"/>
    </source>
</evidence>
<evidence type="ECO:0000313" key="5">
    <source>
        <dbReference type="Proteomes" id="UP000509636"/>
    </source>
</evidence>
<keyword evidence="3" id="KW-1133">Transmembrane helix</keyword>
<dbReference type="EMBL" id="CP054550">
    <property type="protein sequence ID" value="QKQ29466.1"/>
    <property type="molecule type" value="Genomic_DNA"/>
</dbReference>
<accession>A0A6N0I4E4</accession>
<keyword evidence="1" id="KW-0175">Coiled coil</keyword>
<proteinExistence type="predicted"/>
<keyword evidence="3" id="KW-0472">Membrane</keyword>
<evidence type="ECO:0000313" key="4">
    <source>
        <dbReference type="EMBL" id="QKQ29466.1"/>
    </source>
</evidence>
<evidence type="ECO:0000256" key="1">
    <source>
        <dbReference type="SAM" id="Coils"/>
    </source>
</evidence>
<feature type="compositionally biased region" description="Polar residues" evidence="2">
    <location>
        <begin position="38"/>
        <end position="49"/>
    </location>
</feature>
<feature type="coiled-coil region" evidence="1">
    <location>
        <begin position="146"/>
        <end position="191"/>
    </location>
</feature>
<feature type="compositionally biased region" description="Basic and acidic residues" evidence="2">
    <location>
        <begin position="85"/>
        <end position="94"/>
    </location>
</feature>
<organism evidence="4 5">
    <name type="scientific">Staphylococcus hominis</name>
    <dbReference type="NCBI Taxonomy" id="1290"/>
    <lineage>
        <taxon>Bacteria</taxon>
        <taxon>Bacillati</taxon>
        <taxon>Bacillota</taxon>
        <taxon>Bacilli</taxon>
        <taxon>Bacillales</taxon>
        <taxon>Staphylococcaceae</taxon>
        <taxon>Staphylococcus</taxon>
    </lineage>
</organism>
<gene>
    <name evidence="4" type="ORF">FOB69_11720</name>
</gene>
<dbReference type="Proteomes" id="UP000509636">
    <property type="component" value="Chromosome"/>
</dbReference>
<sequence length="215" mass="24949">MITCRCNQKIASSATKHYDRDTFETNNSGNDLHGRGVNQPNGDVYTNATKHYDRDAFETNNSGNDLHGHGVNQLDQNNFVNTPHYNRDDYESYNHPKFSNQAASDTNQEIDYKTYYNDPRFKSRKRFVVSFITGAIIGSTIGLLTKNKANQKIDDLKAKEQEVKDNYYSIKQQTEETIDNVRHKIEDLKNRKIQVFLPMSLQHNVEQFNQKHQII</sequence>